<feature type="transmembrane region" description="Helical" evidence="1">
    <location>
        <begin position="125"/>
        <end position="144"/>
    </location>
</feature>
<dbReference type="EMBL" id="PCVI01000062">
    <property type="protein sequence ID" value="PIQ69808.1"/>
    <property type="molecule type" value="Genomic_DNA"/>
</dbReference>
<feature type="transmembrane region" description="Helical" evidence="1">
    <location>
        <begin position="45"/>
        <end position="70"/>
    </location>
</feature>
<organism evidence="2 3">
    <name type="scientific">Candidatus Shapirobacteria bacterium CG11_big_fil_rev_8_21_14_0_20_40_12</name>
    <dbReference type="NCBI Taxonomy" id="1974889"/>
    <lineage>
        <taxon>Bacteria</taxon>
        <taxon>Candidatus Shapironibacteriota</taxon>
    </lineage>
</organism>
<sequence length="146" mass="17535">MNTLLIFIWIYGAMIAMSFWEAYVEGRNPWNKRKLGWEIKLGKYFVLPSYHFFVFFVMWPLLLSLPLVIYGWNTRLFGILFSAYISGTLVEDFGWFVVNPEVKLKEFWTDFSDYYPWLKIKGKKIVPLGYIVGILISLLSWYLFWR</sequence>
<name>A0A2H0KEX1_9BACT</name>
<gene>
    <name evidence="2" type="ORF">COV89_03915</name>
</gene>
<feature type="transmembrane region" description="Helical" evidence="1">
    <location>
        <begin position="6"/>
        <end position="24"/>
    </location>
</feature>
<keyword evidence="1" id="KW-0472">Membrane</keyword>
<evidence type="ECO:0000313" key="2">
    <source>
        <dbReference type="EMBL" id="PIQ69808.1"/>
    </source>
</evidence>
<keyword evidence="1" id="KW-1133">Transmembrane helix</keyword>
<evidence type="ECO:0000313" key="3">
    <source>
        <dbReference type="Proteomes" id="UP000231371"/>
    </source>
</evidence>
<evidence type="ECO:0000256" key="1">
    <source>
        <dbReference type="SAM" id="Phobius"/>
    </source>
</evidence>
<protein>
    <submittedName>
        <fullName evidence="2">Uncharacterized protein</fullName>
    </submittedName>
</protein>
<dbReference type="Proteomes" id="UP000231371">
    <property type="component" value="Unassembled WGS sequence"/>
</dbReference>
<comment type="caution">
    <text evidence="2">The sequence shown here is derived from an EMBL/GenBank/DDBJ whole genome shotgun (WGS) entry which is preliminary data.</text>
</comment>
<feature type="transmembrane region" description="Helical" evidence="1">
    <location>
        <begin position="76"/>
        <end position="98"/>
    </location>
</feature>
<keyword evidence="1" id="KW-0812">Transmembrane</keyword>
<accession>A0A2H0KEX1</accession>
<proteinExistence type="predicted"/>
<reference evidence="2 3" key="1">
    <citation type="submission" date="2017-09" db="EMBL/GenBank/DDBJ databases">
        <title>Depth-based differentiation of microbial function through sediment-hosted aquifers and enrichment of novel symbionts in the deep terrestrial subsurface.</title>
        <authorList>
            <person name="Probst A.J."/>
            <person name="Ladd B."/>
            <person name="Jarett J.K."/>
            <person name="Geller-Mcgrath D.E."/>
            <person name="Sieber C.M."/>
            <person name="Emerson J.B."/>
            <person name="Anantharaman K."/>
            <person name="Thomas B.C."/>
            <person name="Malmstrom R."/>
            <person name="Stieglmeier M."/>
            <person name="Klingl A."/>
            <person name="Woyke T."/>
            <person name="Ryan C.M."/>
            <person name="Banfield J.F."/>
        </authorList>
    </citation>
    <scope>NUCLEOTIDE SEQUENCE [LARGE SCALE GENOMIC DNA]</scope>
    <source>
        <strain evidence="2">CG11_big_fil_rev_8_21_14_0_20_40_12</strain>
    </source>
</reference>
<dbReference type="AlphaFoldDB" id="A0A2H0KEX1"/>